<dbReference type="OrthoDB" id="9760324at2"/>
<dbReference type="InterPro" id="IPR043168">
    <property type="entry name" value="DegV_C"/>
</dbReference>
<dbReference type="PANTHER" id="PTHR33434">
    <property type="entry name" value="DEGV DOMAIN-CONTAINING PROTEIN DR_1986-RELATED"/>
    <property type="match status" value="1"/>
</dbReference>
<organism evidence="2 3">
    <name type="scientific">Nocardioides cavernaquae</name>
    <dbReference type="NCBI Taxonomy" id="2321396"/>
    <lineage>
        <taxon>Bacteria</taxon>
        <taxon>Bacillati</taxon>
        <taxon>Actinomycetota</taxon>
        <taxon>Actinomycetes</taxon>
        <taxon>Propionibacteriales</taxon>
        <taxon>Nocardioidaceae</taxon>
        <taxon>Nocardioides</taxon>
    </lineage>
</organism>
<reference evidence="3" key="1">
    <citation type="submission" date="2018-09" db="EMBL/GenBank/DDBJ databases">
        <authorList>
            <person name="Zhu H."/>
        </authorList>
    </citation>
    <scope>NUCLEOTIDE SEQUENCE [LARGE SCALE GENOMIC DNA]</scope>
    <source>
        <strain evidence="3">K1W22B-1</strain>
    </source>
</reference>
<dbReference type="InterPro" id="IPR050270">
    <property type="entry name" value="DegV_domain_contain"/>
</dbReference>
<dbReference type="Gene3D" id="3.40.50.10170">
    <property type="match status" value="1"/>
</dbReference>
<evidence type="ECO:0000256" key="1">
    <source>
        <dbReference type="ARBA" id="ARBA00023121"/>
    </source>
</evidence>
<protein>
    <submittedName>
        <fullName evidence="2">DegV family protein</fullName>
    </submittedName>
</protein>
<dbReference type="AlphaFoldDB" id="A0A3A5H8I5"/>
<dbReference type="SUPFAM" id="SSF82549">
    <property type="entry name" value="DAK1/DegV-like"/>
    <property type="match status" value="1"/>
</dbReference>
<dbReference type="RefSeq" id="WP_120060929.1">
    <property type="nucleotide sequence ID" value="NZ_QYRP01000002.1"/>
</dbReference>
<evidence type="ECO:0000313" key="2">
    <source>
        <dbReference type="EMBL" id="RJS46959.1"/>
    </source>
</evidence>
<keyword evidence="1" id="KW-0446">Lipid-binding</keyword>
<dbReference type="GO" id="GO:0008289">
    <property type="term" value="F:lipid binding"/>
    <property type="evidence" value="ECO:0007669"/>
    <property type="project" value="UniProtKB-KW"/>
</dbReference>
<keyword evidence="3" id="KW-1185">Reference proteome</keyword>
<dbReference type="PANTHER" id="PTHR33434:SF2">
    <property type="entry name" value="FATTY ACID-BINDING PROTEIN TM_1468"/>
    <property type="match status" value="1"/>
</dbReference>
<sequence length="294" mass="30095">MADSRPARRIAIVTDSTASLAPEVVAEHAITVVPVQVIIGATSYDDGMATPSMVAHALEHWTPVSTSRPNPSTFVEAYEKAVAAGATEIISLHISADLSGTFDSAKIAAKELKAQGVKVTVVDSRQTAFALGYAVLAAAHVVENGGSARTAVTAARARAAASASLFYVDTLEYLRRGGRVTAVAAILGGALSVKPLLRLAEGKIESFEKVRTAGKALARLEELAATHATSTLEGAPVTVTVGHLASPDRARVLAEKLAARLDVVGDVEIAELGAVLGAHVGPGMVAVAVAPAID</sequence>
<dbReference type="PROSITE" id="PS51482">
    <property type="entry name" value="DEGV"/>
    <property type="match status" value="1"/>
</dbReference>
<gene>
    <name evidence="2" type="ORF">D4739_12535</name>
</gene>
<dbReference type="NCBIfam" id="TIGR00762">
    <property type="entry name" value="DegV"/>
    <property type="match status" value="1"/>
</dbReference>
<proteinExistence type="predicted"/>
<dbReference type="InterPro" id="IPR003797">
    <property type="entry name" value="DegV"/>
</dbReference>
<dbReference type="Pfam" id="PF02645">
    <property type="entry name" value="DegV"/>
    <property type="match status" value="1"/>
</dbReference>
<dbReference type="Gene3D" id="3.30.1180.10">
    <property type="match status" value="1"/>
</dbReference>
<evidence type="ECO:0000313" key="3">
    <source>
        <dbReference type="Proteomes" id="UP000276542"/>
    </source>
</evidence>
<dbReference type="Proteomes" id="UP000276542">
    <property type="component" value="Unassembled WGS sequence"/>
</dbReference>
<dbReference type="EMBL" id="QYRP01000002">
    <property type="protein sequence ID" value="RJS46959.1"/>
    <property type="molecule type" value="Genomic_DNA"/>
</dbReference>
<name>A0A3A5H8I5_9ACTN</name>
<comment type="caution">
    <text evidence="2">The sequence shown here is derived from an EMBL/GenBank/DDBJ whole genome shotgun (WGS) entry which is preliminary data.</text>
</comment>
<accession>A0A3A5H8I5</accession>